<dbReference type="AlphaFoldDB" id="A0A087BA71"/>
<accession>A0A087BA71</accession>
<evidence type="ECO:0000313" key="2">
    <source>
        <dbReference type="Proteomes" id="UP000029052"/>
    </source>
</evidence>
<organism evidence="1 2">
    <name type="scientific">Bifidobacterium magnum</name>
    <dbReference type="NCBI Taxonomy" id="1692"/>
    <lineage>
        <taxon>Bacteria</taxon>
        <taxon>Bacillati</taxon>
        <taxon>Actinomycetota</taxon>
        <taxon>Actinomycetes</taxon>
        <taxon>Bifidobacteriales</taxon>
        <taxon>Bifidobacteriaceae</taxon>
        <taxon>Bifidobacterium</taxon>
    </lineage>
</organism>
<name>A0A087BA71_9BIFI</name>
<dbReference type="eggNOG" id="ENOG5032AI7">
    <property type="taxonomic scope" value="Bacteria"/>
</dbReference>
<comment type="caution">
    <text evidence="1">The sequence shown here is derived from an EMBL/GenBank/DDBJ whole genome shotgun (WGS) entry which is preliminary data.</text>
</comment>
<dbReference type="RefSeq" id="WP_022859482.1">
    <property type="nucleotide sequence ID" value="NZ_JGZB01000006.1"/>
</dbReference>
<dbReference type="Proteomes" id="UP000029052">
    <property type="component" value="Unassembled WGS sequence"/>
</dbReference>
<keyword evidence="2" id="KW-1185">Reference proteome</keyword>
<proteinExistence type="predicted"/>
<protein>
    <submittedName>
        <fullName evidence="1">Uncharacterized protein</fullName>
    </submittedName>
</protein>
<gene>
    <name evidence="1" type="ORF">BMAGN_0914</name>
</gene>
<dbReference type="STRING" id="1692.BMAGN_0914"/>
<dbReference type="EMBL" id="JGZB01000006">
    <property type="protein sequence ID" value="KFI67921.1"/>
    <property type="molecule type" value="Genomic_DNA"/>
</dbReference>
<evidence type="ECO:0000313" key="1">
    <source>
        <dbReference type="EMBL" id="KFI67921.1"/>
    </source>
</evidence>
<sequence length="166" mass="19268">MAFEDEFMYRPISFYKKPLPSYDGVIKTGLNRNIKFHMVWIRPNEHAERSSYEFAMLACRAGMLAVDVLRRKQITKQFKALASPVCIDRMEYMIDLLQSFNKSEQGVFGTRTVYSPVEPFLVNGMVISERKVEISIMLKVGEAELWGDIEMRKIRNKWLCTVADIG</sequence>
<reference evidence="1 2" key="1">
    <citation type="submission" date="2014-03" db="EMBL/GenBank/DDBJ databases">
        <title>Genomics of Bifidobacteria.</title>
        <authorList>
            <person name="Ventura M."/>
            <person name="Milani C."/>
            <person name="Lugli G.A."/>
        </authorList>
    </citation>
    <scope>NUCLEOTIDE SEQUENCE [LARGE SCALE GENOMIC DNA]</scope>
    <source>
        <strain evidence="1 2">LMG 11591</strain>
    </source>
</reference>